<gene>
    <name evidence="2" type="ORF">D2V07_13000</name>
</gene>
<evidence type="ECO:0000313" key="3">
    <source>
        <dbReference type="Proteomes" id="UP000286576"/>
    </source>
</evidence>
<sequence>MIVTQHLDSVGVSYREAKRAIETWTGASQELLHVHAGLLIFVAASLILRRKFRSPIPLALVTAFAVLNELVDWLYGPSTGAFEPIRDIANTVFWPCVVFLLARRWR</sequence>
<proteinExistence type="predicted"/>
<reference evidence="2 3" key="1">
    <citation type="submission" date="2018-08" db="EMBL/GenBank/DDBJ databases">
        <title>Erythrobacter zhengii sp.nov., a bacterium isolated from deep-sea sediment.</title>
        <authorList>
            <person name="Fang C."/>
            <person name="Wu Y.-H."/>
            <person name="Sun C."/>
            <person name="Wang H."/>
            <person name="Cheng H."/>
            <person name="Meng F.-X."/>
            <person name="Wang C.-S."/>
            <person name="Xu X.-W."/>
        </authorList>
    </citation>
    <scope>NUCLEOTIDE SEQUENCE [LARGE SCALE GENOMIC DNA]</scope>
    <source>
        <strain evidence="2 3">V18</strain>
    </source>
</reference>
<dbReference type="Proteomes" id="UP000286576">
    <property type="component" value="Unassembled WGS sequence"/>
</dbReference>
<feature type="transmembrane region" description="Helical" evidence="1">
    <location>
        <begin position="31"/>
        <end position="48"/>
    </location>
</feature>
<evidence type="ECO:0000313" key="2">
    <source>
        <dbReference type="EMBL" id="RIV85191.1"/>
    </source>
</evidence>
<evidence type="ECO:0008006" key="4">
    <source>
        <dbReference type="Google" id="ProtNLM"/>
    </source>
</evidence>
<accession>A0A418NR28</accession>
<protein>
    <recommendedName>
        <fullName evidence="4">VanZ-like domain-containing protein</fullName>
    </recommendedName>
</protein>
<keyword evidence="1" id="KW-0472">Membrane</keyword>
<comment type="caution">
    <text evidence="2">The sequence shown here is derived from an EMBL/GenBank/DDBJ whole genome shotgun (WGS) entry which is preliminary data.</text>
</comment>
<dbReference type="AlphaFoldDB" id="A0A418NR28"/>
<name>A0A418NR28_9SPHN</name>
<keyword evidence="1" id="KW-1133">Transmembrane helix</keyword>
<keyword evidence="3" id="KW-1185">Reference proteome</keyword>
<evidence type="ECO:0000256" key="1">
    <source>
        <dbReference type="SAM" id="Phobius"/>
    </source>
</evidence>
<keyword evidence="1" id="KW-0812">Transmembrane</keyword>
<dbReference type="EMBL" id="QXFL01000005">
    <property type="protein sequence ID" value="RIV85191.1"/>
    <property type="molecule type" value="Genomic_DNA"/>
</dbReference>
<organism evidence="2 3">
    <name type="scientific">Aurantiacibacter zhengii</name>
    <dbReference type="NCBI Taxonomy" id="2307003"/>
    <lineage>
        <taxon>Bacteria</taxon>
        <taxon>Pseudomonadati</taxon>
        <taxon>Pseudomonadota</taxon>
        <taxon>Alphaproteobacteria</taxon>
        <taxon>Sphingomonadales</taxon>
        <taxon>Erythrobacteraceae</taxon>
        <taxon>Aurantiacibacter</taxon>
    </lineage>
</organism>